<gene>
    <name evidence="10" type="ORF">BVC80_1741g150</name>
</gene>
<dbReference type="Pfam" id="PF03171">
    <property type="entry name" value="2OG-FeII_Oxy"/>
    <property type="match status" value="1"/>
</dbReference>
<dbReference type="EC" id="1.14.11.13" evidence="7"/>
<accession>A0A200QKY7</accession>
<sequence>MEVVDPPFQKSFKTLFQNYLQKEEEQKVIFIENKKKHQQLLLVDDNEKCGGDDDQLPVIDLSRLSLGSVLEREKCKREIVEASKEWGFFQVVNHGISHEILEKIVNEQVKLFRQSFDKKANGKVSNFSSDSYRWGTPAPTSQFSWSEAFHIPLAEISRRSGGDFNNTLRLTIEEFATTVSELAQEIAGILAENVVGYETSDAAGGYFAENCLAETCYLRLNRYPPCPISSDHVFGLMPHTDSDFLTILYQDQVGGLQLVKDGRWVTVNPNPKALIINIGDLFQAWSNGLYRSVEHRVMTNKKVERFSVAYFLCPSYETVIQSCGKPPLYRKFSFREFRQQVQEDVQKIGYKIGLPRDNVD</sequence>
<keyword evidence="2 10" id="KW-0223">Dioxygenase</keyword>
<dbReference type="EMBL" id="MVGT01001732">
    <property type="protein sequence ID" value="OVA11146.1"/>
    <property type="molecule type" value="Genomic_DNA"/>
</dbReference>
<dbReference type="OrthoDB" id="288590at2759"/>
<evidence type="ECO:0000256" key="3">
    <source>
        <dbReference type="ARBA" id="ARBA00023002"/>
    </source>
</evidence>
<dbReference type="PANTHER" id="PTHR47990">
    <property type="entry name" value="2-OXOGLUTARATE (2OG) AND FE(II)-DEPENDENT OXYGENASE SUPERFAMILY PROTEIN-RELATED"/>
    <property type="match status" value="1"/>
</dbReference>
<organism evidence="10 11">
    <name type="scientific">Macleaya cordata</name>
    <name type="common">Five-seeded plume-poppy</name>
    <name type="synonym">Bocconia cordata</name>
    <dbReference type="NCBI Taxonomy" id="56857"/>
    <lineage>
        <taxon>Eukaryota</taxon>
        <taxon>Viridiplantae</taxon>
        <taxon>Streptophyta</taxon>
        <taxon>Embryophyta</taxon>
        <taxon>Tracheophyta</taxon>
        <taxon>Spermatophyta</taxon>
        <taxon>Magnoliopsida</taxon>
        <taxon>Ranunculales</taxon>
        <taxon>Papaveraceae</taxon>
        <taxon>Papaveroideae</taxon>
        <taxon>Macleaya</taxon>
    </lineage>
</organism>
<evidence type="ECO:0000256" key="1">
    <source>
        <dbReference type="ARBA" id="ARBA00022723"/>
    </source>
</evidence>
<dbReference type="SUPFAM" id="SSF51197">
    <property type="entry name" value="Clavaminate synthase-like"/>
    <property type="match status" value="1"/>
</dbReference>
<name>A0A200QKY7_MACCD</name>
<dbReference type="PROSITE" id="PS51471">
    <property type="entry name" value="FE2OG_OXY"/>
    <property type="match status" value="1"/>
</dbReference>
<proteinExistence type="inferred from homology"/>
<evidence type="ECO:0000259" key="9">
    <source>
        <dbReference type="PROSITE" id="PS51471"/>
    </source>
</evidence>
<dbReference type="InterPro" id="IPR026992">
    <property type="entry name" value="DIOX_N"/>
</dbReference>
<evidence type="ECO:0000313" key="11">
    <source>
        <dbReference type="Proteomes" id="UP000195402"/>
    </source>
</evidence>
<dbReference type="GO" id="GO:0009685">
    <property type="term" value="P:gibberellin metabolic process"/>
    <property type="evidence" value="ECO:0007669"/>
    <property type="project" value="UniProtKB-ARBA"/>
</dbReference>
<feature type="domain" description="Fe2OG dioxygenase" evidence="9">
    <location>
        <begin position="214"/>
        <end position="314"/>
    </location>
</feature>
<evidence type="ECO:0000256" key="6">
    <source>
        <dbReference type="ARBA" id="ARBA00061282"/>
    </source>
</evidence>
<comment type="caution">
    <text evidence="10">The sequence shown here is derived from an EMBL/GenBank/DDBJ whole genome shotgun (WGS) entry which is preliminary data.</text>
</comment>
<keyword evidence="1 8" id="KW-0479">Metal-binding</keyword>
<dbReference type="InterPro" id="IPR005123">
    <property type="entry name" value="Oxoglu/Fe-dep_dioxygenase_dom"/>
</dbReference>
<dbReference type="Proteomes" id="UP000195402">
    <property type="component" value="Unassembled WGS sequence"/>
</dbReference>
<keyword evidence="11" id="KW-1185">Reference proteome</keyword>
<comment type="catalytic activity">
    <reaction evidence="5">
        <text>gibberellin A1 + 2-oxoglutarate + O2 = gibberellin A8 + succinate + CO2</text>
        <dbReference type="Rhea" id="RHEA:15005"/>
        <dbReference type="ChEBI" id="CHEBI:15379"/>
        <dbReference type="ChEBI" id="CHEBI:16526"/>
        <dbReference type="ChEBI" id="CHEBI:16810"/>
        <dbReference type="ChEBI" id="CHEBI:30031"/>
        <dbReference type="ChEBI" id="CHEBI:58524"/>
        <dbReference type="ChEBI" id="CHEBI:58594"/>
        <dbReference type="EC" id="1.14.11.13"/>
    </reaction>
</comment>
<dbReference type="InterPro" id="IPR027443">
    <property type="entry name" value="IPNS-like_sf"/>
</dbReference>
<evidence type="ECO:0000256" key="7">
    <source>
        <dbReference type="ARBA" id="ARBA00066708"/>
    </source>
</evidence>
<dbReference type="OMA" id="KPFHEKM"/>
<reference evidence="10 11" key="1">
    <citation type="journal article" date="2017" name="Mol. Plant">
        <title>The Genome of Medicinal Plant Macleaya cordata Provides New Insights into Benzylisoquinoline Alkaloids Metabolism.</title>
        <authorList>
            <person name="Liu X."/>
            <person name="Liu Y."/>
            <person name="Huang P."/>
            <person name="Ma Y."/>
            <person name="Qing Z."/>
            <person name="Tang Q."/>
            <person name="Cao H."/>
            <person name="Cheng P."/>
            <person name="Zheng Y."/>
            <person name="Yuan Z."/>
            <person name="Zhou Y."/>
            <person name="Liu J."/>
            <person name="Tang Z."/>
            <person name="Zhuo Y."/>
            <person name="Zhang Y."/>
            <person name="Yu L."/>
            <person name="Huang J."/>
            <person name="Yang P."/>
            <person name="Peng Q."/>
            <person name="Zhang J."/>
            <person name="Jiang W."/>
            <person name="Zhang Z."/>
            <person name="Lin K."/>
            <person name="Ro D.K."/>
            <person name="Chen X."/>
            <person name="Xiong X."/>
            <person name="Shang Y."/>
            <person name="Huang S."/>
            <person name="Zeng J."/>
        </authorList>
    </citation>
    <scope>NUCLEOTIDE SEQUENCE [LARGE SCALE GENOMIC DNA]</scope>
    <source>
        <strain evidence="11">cv. BLH2017</strain>
        <tissue evidence="10">Root</tissue>
    </source>
</reference>
<dbReference type="GO" id="GO:0046872">
    <property type="term" value="F:metal ion binding"/>
    <property type="evidence" value="ECO:0007669"/>
    <property type="project" value="UniProtKB-KW"/>
</dbReference>
<evidence type="ECO:0000313" key="10">
    <source>
        <dbReference type="EMBL" id="OVA11146.1"/>
    </source>
</evidence>
<dbReference type="STRING" id="56857.A0A200QKY7"/>
<dbReference type="FunFam" id="2.60.120.330:FF:000021">
    <property type="entry name" value="Gibberellin 2-beta-dioxygenase 8"/>
    <property type="match status" value="1"/>
</dbReference>
<dbReference type="InterPro" id="IPR044861">
    <property type="entry name" value="IPNS-like_FE2OG_OXY"/>
</dbReference>
<protein>
    <recommendedName>
        <fullName evidence="7">gibberellin 2beta-dioxygenase</fullName>
        <ecNumber evidence="7">1.14.11.13</ecNumber>
    </recommendedName>
</protein>
<comment type="similarity">
    <text evidence="6">Belongs to the iron/ascorbate-dependent oxidoreductase family. GA2OX subfamily.</text>
</comment>
<dbReference type="Gene3D" id="2.60.120.330">
    <property type="entry name" value="B-lactam Antibiotic, Isopenicillin N Synthase, Chain"/>
    <property type="match status" value="1"/>
</dbReference>
<keyword evidence="3 8" id="KW-0560">Oxidoreductase</keyword>
<evidence type="ECO:0000256" key="8">
    <source>
        <dbReference type="RuleBase" id="RU003682"/>
    </source>
</evidence>
<evidence type="ECO:0000256" key="4">
    <source>
        <dbReference type="ARBA" id="ARBA00023004"/>
    </source>
</evidence>
<dbReference type="InParanoid" id="A0A200QKY7"/>
<dbReference type="InterPro" id="IPR050231">
    <property type="entry name" value="Iron_ascorbate_oxido_reductase"/>
</dbReference>
<dbReference type="GO" id="GO:0045543">
    <property type="term" value="F:gibberellin 2-beta-dioxygenase activity"/>
    <property type="evidence" value="ECO:0007669"/>
    <property type="project" value="UniProtKB-EC"/>
</dbReference>
<dbReference type="Pfam" id="PF14226">
    <property type="entry name" value="DIOX_N"/>
    <property type="match status" value="1"/>
</dbReference>
<evidence type="ECO:0000256" key="2">
    <source>
        <dbReference type="ARBA" id="ARBA00022964"/>
    </source>
</evidence>
<evidence type="ECO:0000256" key="5">
    <source>
        <dbReference type="ARBA" id="ARBA00052204"/>
    </source>
</evidence>
<keyword evidence="4 8" id="KW-0408">Iron</keyword>
<dbReference type="AlphaFoldDB" id="A0A200QKY7"/>